<gene>
    <name evidence="2" type="ORF">CC80DRAFT_191812</name>
</gene>
<organism evidence="2 3">
    <name type="scientific">Byssothecium circinans</name>
    <dbReference type="NCBI Taxonomy" id="147558"/>
    <lineage>
        <taxon>Eukaryota</taxon>
        <taxon>Fungi</taxon>
        <taxon>Dikarya</taxon>
        <taxon>Ascomycota</taxon>
        <taxon>Pezizomycotina</taxon>
        <taxon>Dothideomycetes</taxon>
        <taxon>Pleosporomycetidae</taxon>
        <taxon>Pleosporales</taxon>
        <taxon>Massarineae</taxon>
        <taxon>Massarinaceae</taxon>
        <taxon>Byssothecium</taxon>
    </lineage>
</organism>
<dbReference type="AlphaFoldDB" id="A0A6A5TH61"/>
<evidence type="ECO:0000256" key="1">
    <source>
        <dbReference type="SAM" id="MobiDB-lite"/>
    </source>
</evidence>
<dbReference type="Proteomes" id="UP000800035">
    <property type="component" value="Unassembled WGS sequence"/>
</dbReference>
<feature type="region of interest" description="Disordered" evidence="1">
    <location>
        <begin position="76"/>
        <end position="108"/>
    </location>
</feature>
<keyword evidence="3" id="KW-1185">Reference proteome</keyword>
<accession>A0A6A5TH61</accession>
<protein>
    <submittedName>
        <fullName evidence="2">Uncharacterized protein</fullName>
    </submittedName>
</protein>
<evidence type="ECO:0000313" key="2">
    <source>
        <dbReference type="EMBL" id="KAF1951698.1"/>
    </source>
</evidence>
<dbReference type="OrthoDB" id="3920481at2759"/>
<feature type="compositionally biased region" description="Low complexity" evidence="1">
    <location>
        <begin position="93"/>
        <end position="108"/>
    </location>
</feature>
<dbReference type="EMBL" id="ML977015">
    <property type="protein sequence ID" value="KAF1951698.1"/>
    <property type="molecule type" value="Genomic_DNA"/>
</dbReference>
<name>A0A6A5TH61_9PLEO</name>
<evidence type="ECO:0000313" key="3">
    <source>
        <dbReference type="Proteomes" id="UP000800035"/>
    </source>
</evidence>
<sequence>MTVDSEPSSPTSSFCYFSIPVAPTPTHFSVETPSTSPLAAYSSEIHPESSHPLLAFRSDYHMPAADASRVLQLQTTAAHRPTPKPLQTNYNNSSRGSSADPSSSGSMSPSTLCCCRCRRESVSGMIQLGTNIYYCSHCARMTGYCAG</sequence>
<proteinExistence type="predicted"/>
<reference evidence="2" key="1">
    <citation type="journal article" date="2020" name="Stud. Mycol.">
        <title>101 Dothideomycetes genomes: a test case for predicting lifestyles and emergence of pathogens.</title>
        <authorList>
            <person name="Haridas S."/>
            <person name="Albert R."/>
            <person name="Binder M."/>
            <person name="Bloem J."/>
            <person name="Labutti K."/>
            <person name="Salamov A."/>
            <person name="Andreopoulos B."/>
            <person name="Baker S."/>
            <person name="Barry K."/>
            <person name="Bills G."/>
            <person name="Bluhm B."/>
            <person name="Cannon C."/>
            <person name="Castanera R."/>
            <person name="Culley D."/>
            <person name="Daum C."/>
            <person name="Ezra D."/>
            <person name="Gonzalez J."/>
            <person name="Henrissat B."/>
            <person name="Kuo A."/>
            <person name="Liang C."/>
            <person name="Lipzen A."/>
            <person name="Lutzoni F."/>
            <person name="Magnuson J."/>
            <person name="Mondo S."/>
            <person name="Nolan M."/>
            <person name="Ohm R."/>
            <person name="Pangilinan J."/>
            <person name="Park H.-J."/>
            <person name="Ramirez L."/>
            <person name="Alfaro M."/>
            <person name="Sun H."/>
            <person name="Tritt A."/>
            <person name="Yoshinaga Y."/>
            <person name="Zwiers L.-H."/>
            <person name="Turgeon B."/>
            <person name="Goodwin S."/>
            <person name="Spatafora J."/>
            <person name="Crous P."/>
            <person name="Grigoriev I."/>
        </authorList>
    </citation>
    <scope>NUCLEOTIDE SEQUENCE</scope>
    <source>
        <strain evidence="2">CBS 675.92</strain>
    </source>
</reference>